<dbReference type="SUPFAM" id="SSF47598">
    <property type="entry name" value="Ribbon-helix-helix"/>
    <property type="match status" value="1"/>
</dbReference>
<dbReference type="InterPro" id="IPR010985">
    <property type="entry name" value="Ribbon_hlx_hlx"/>
</dbReference>
<name>A0ABV0B6N8_9SPHN</name>
<keyword evidence="3" id="KW-1185">Reference proteome</keyword>
<protein>
    <submittedName>
        <fullName evidence="2">Toxin-antitoxin system HicB family antitoxin</fullName>
    </submittedName>
</protein>
<dbReference type="Proteomes" id="UP001427805">
    <property type="component" value="Unassembled WGS sequence"/>
</dbReference>
<sequence length="82" mass="9031">MTVPPKKAFALRLDPALYAAIERAAATDLRSVNAQVECLLREALNRRGVKLAAPVRAKRGRPPKPRPGAEDEIDPFNEEETP</sequence>
<feature type="compositionally biased region" description="Acidic residues" evidence="1">
    <location>
        <begin position="70"/>
        <end position="82"/>
    </location>
</feature>
<evidence type="ECO:0000256" key="1">
    <source>
        <dbReference type="SAM" id="MobiDB-lite"/>
    </source>
</evidence>
<evidence type="ECO:0000313" key="2">
    <source>
        <dbReference type="EMBL" id="MEN3747244.1"/>
    </source>
</evidence>
<dbReference type="Gene3D" id="1.10.1220.10">
    <property type="entry name" value="Met repressor-like"/>
    <property type="match status" value="1"/>
</dbReference>
<organism evidence="2 3">
    <name type="scientific">Sphingomonas rustica</name>
    <dbReference type="NCBI Taxonomy" id="3103142"/>
    <lineage>
        <taxon>Bacteria</taxon>
        <taxon>Pseudomonadati</taxon>
        <taxon>Pseudomonadota</taxon>
        <taxon>Alphaproteobacteria</taxon>
        <taxon>Sphingomonadales</taxon>
        <taxon>Sphingomonadaceae</taxon>
        <taxon>Sphingomonas</taxon>
    </lineage>
</organism>
<dbReference type="EMBL" id="JBDIZK010000004">
    <property type="protein sequence ID" value="MEN3747244.1"/>
    <property type="molecule type" value="Genomic_DNA"/>
</dbReference>
<dbReference type="RefSeq" id="WP_346246239.1">
    <property type="nucleotide sequence ID" value="NZ_JBDIZK010000004.1"/>
</dbReference>
<gene>
    <name evidence="2" type="ORF">TPR58_08690</name>
</gene>
<reference evidence="2 3" key="1">
    <citation type="submission" date="2024-05" db="EMBL/GenBank/DDBJ databases">
        <title>Sphingomonas sp. HF-S3 16S ribosomal RNA gene Genome sequencing and assembly.</title>
        <authorList>
            <person name="Lee H."/>
        </authorList>
    </citation>
    <scope>NUCLEOTIDE SEQUENCE [LARGE SCALE GENOMIC DNA]</scope>
    <source>
        <strain evidence="2 3">HF-S3</strain>
    </source>
</reference>
<accession>A0ABV0B6N8</accession>
<dbReference type="InterPro" id="IPR013321">
    <property type="entry name" value="Arc_rbn_hlx_hlx"/>
</dbReference>
<feature type="region of interest" description="Disordered" evidence="1">
    <location>
        <begin position="53"/>
        <end position="82"/>
    </location>
</feature>
<evidence type="ECO:0000313" key="3">
    <source>
        <dbReference type="Proteomes" id="UP001427805"/>
    </source>
</evidence>
<proteinExistence type="predicted"/>
<comment type="caution">
    <text evidence="2">The sequence shown here is derived from an EMBL/GenBank/DDBJ whole genome shotgun (WGS) entry which is preliminary data.</text>
</comment>